<dbReference type="KEGG" id="mff:MFFC18_41580"/>
<evidence type="ECO:0000313" key="1">
    <source>
        <dbReference type="EMBL" id="QEG24241.1"/>
    </source>
</evidence>
<proteinExistence type="predicted"/>
<sequence>MPPEPAQSQAGSLCHLPARPQAGSLCHREMLWPKAASTLQPQSLRDLVLDGIGIGGNVSRWIRQFALDVVQL</sequence>
<dbReference type="Proteomes" id="UP000322214">
    <property type="component" value="Chromosome"/>
</dbReference>
<dbReference type="AlphaFoldDB" id="A0A5B9PNV7"/>
<reference evidence="1 2" key="1">
    <citation type="submission" date="2019-08" db="EMBL/GenBank/DDBJ databases">
        <title>Deep-cultivation of Planctomycetes and their phenomic and genomic characterization uncovers novel biology.</title>
        <authorList>
            <person name="Wiegand S."/>
            <person name="Jogler M."/>
            <person name="Boedeker C."/>
            <person name="Pinto D."/>
            <person name="Vollmers J."/>
            <person name="Rivas-Marin E."/>
            <person name="Kohn T."/>
            <person name="Peeters S.H."/>
            <person name="Heuer A."/>
            <person name="Rast P."/>
            <person name="Oberbeckmann S."/>
            <person name="Bunk B."/>
            <person name="Jeske O."/>
            <person name="Meyerdierks A."/>
            <person name="Storesund J.E."/>
            <person name="Kallscheuer N."/>
            <person name="Luecker S."/>
            <person name="Lage O.M."/>
            <person name="Pohl T."/>
            <person name="Merkel B.J."/>
            <person name="Hornburger P."/>
            <person name="Mueller R.-W."/>
            <person name="Bruemmer F."/>
            <person name="Labrenz M."/>
            <person name="Spormann A.M."/>
            <person name="Op den Camp H."/>
            <person name="Overmann J."/>
            <person name="Amann R."/>
            <person name="Jetten M.S.M."/>
            <person name="Mascher T."/>
            <person name="Medema M.H."/>
            <person name="Devos D.P."/>
            <person name="Kaster A.-K."/>
            <person name="Ovreas L."/>
            <person name="Rohde M."/>
            <person name="Galperin M.Y."/>
            <person name="Jogler C."/>
        </authorList>
    </citation>
    <scope>NUCLEOTIDE SEQUENCE [LARGE SCALE GENOMIC DNA]</scope>
    <source>
        <strain evidence="1 2">FC18</strain>
    </source>
</reference>
<keyword evidence="2" id="KW-1185">Reference proteome</keyword>
<protein>
    <submittedName>
        <fullName evidence="1">Uncharacterized protein</fullName>
    </submittedName>
</protein>
<dbReference type="EMBL" id="CP042912">
    <property type="protein sequence ID" value="QEG24241.1"/>
    <property type="molecule type" value="Genomic_DNA"/>
</dbReference>
<organism evidence="1 2">
    <name type="scientific">Mariniblastus fucicola</name>
    <dbReference type="NCBI Taxonomy" id="980251"/>
    <lineage>
        <taxon>Bacteria</taxon>
        <taxon>Pseudomonadati</taxon>
        <taxon>Planctomycetota</taxon>
        <taxon>Planctomycetia</taxon>
        <taxon>Pirellulales</taxon>
        <taxon>Pirellulaceae</taxon>
        <taxon>Mariniblastus</taxon>
    </lineage>
</organism>
<accession>A0A5B9PNV7</accession>
<gene>
    <name evidence="1" type="ORF">MFFC18_41580</name>
</gene>
<evidence type="ECO:0000313" key="2">
    <source>
        <dbReference type="Proteomes" id="UP000322214"/>
    </source>
</evidence>
<name>A0A5B9PNV7_9BACT</name>